<comment type="subcellular location">
    <subcellularLocation>
        <location evidence="1">Cell membrane</location>
        <topology evidence="1">Multi-pass membrane protein</topology>
    </subcellularLocation>
</comment>
<dbReference type="GO" id="GO:0005886">
    <property type="term" value="C:plasma membrane"/>
    <property type="evidence" value="ECO:0007669"/>
    <property type="project" value="UniProtKB-SubCell"/>
</dbReference>
<evidence type="ECO:0000256" key="7">
    <source>
        <dbReference type="SAM" id="Phobius"/>
    </source>
</evidence>
<dbReference type="CDD" id="cd06173">
    <property type="entry name" value="MFS_MefA_like"/>
    <property type="match status" value="1"/>
</dbReference>
<feature type="transmembrane region" description="Helical" evidence="7">
    <location>
        <begin position="56"/>
        <end position="76"/>
    </location>
</feature>
<feature type="transmembrane region" description="Helical" evidence="7">
    <location>
        <begin position="297"/>
        <end position="318"/>
    </location>
</feature>
<keyword evidence="5 7" id="KW-0472">Membrane</keyword>
<feature type="transmembrane region" description="Helical" evidence="7">
    <location>
        <begin position="394"/>
        <end position="412"/>
    </location>
</feature>
<comment type="caution">
    <text evidence="9">The sequence shown here is derived from an EMBL/GenBank/DDBJ whole genome shotgun (WGS) entry which is preliminary data.</text>
</comment>
<dbReference type="InterPro" id="IPR020846">
    <property type="entry name" value="MFS_dom"/>
</dbReference>
<organism evidence="9 10">
    <name type="scientific">Agrococcus baldri</name>
    <dbReference type="NCBI Taxonomy" id="153730"/>
    <lineage>
        <taxon>Bacteria</taxon>
        <taxon>Bacillati</taxon>
        <taxon>Actinomycetota</taxon>
        <taxon>Actinomycetes</taxon>
        <taxon>Micrococcales</taxon>
        <taxon>Microbacteriaceae</taxon>
        <taxon>Agrococcus</taxon>
    </lineage>
</organism>
<evidence type="ECO:0000313" key="9">
    <source>
        <dbReference type="EMBL" id="SFS11690.1"/>
    </source>
</evidence>
<evidence type="ECO:0000256" key="5">
    <source>
        <dbReference type="ARBA" id="ARBA00023136"/>
    </source>
</evidence>
<keyword evidence="3 7" id="KW-0812">Transmembrane</keyword>
<dbReference type="InterPro" id="IPR036259">
    <property type="entry name" value="MFS_trans_sf"/>
</dbReference>
<evidence type="ECO:0000256" key="1">
    <source>
        <dbReference type="ARBA" id="ARBA00004651"/>
    </source>
</evidence>
<dbReference type="Gene3D" id="1.20.1250.20">
    <property type="entry name" value="MFS general substrate transporter like domains"/>
    <property type="match status" value="1"/>
</dbReference>
<feature type="domain" description="Major facilitator superfamily (MFS) profile" evidence="8">
    <location>
        <begin position="23"/>
        <end position="417"/>
    </location>
</feature>
<feature type="compositionally biased region" description="Basic and acidic residues" evidence="6">
    <location>
        <begin position="435"/>
        <end position="444"/>
    </location>
</feature>
<keyword evidence="4 7" id="KW-1133">Transmembrane helix</keyword>
<dbReference type="AlphaFoldDB" id="A0AA94KZN4"/>
<accession>A0AA94KZN4</accession>
<dbReference type="EMBL" id="FOZN01000002">
    <property type="protein sequence ID" value="SFS11690.1"/>
    <property type="molecule type" value="Genomic_DNA"/>
</dbReference>
<gene>
    <name evidence="9" type="ORF">SAMN04487783_1615</name>
</gene>
<keyword evidence="2" id="KW-1003">Cell membrane</keyword>
<evidence type="ECO:0000256" key="6">
    <source>
        <dbReference type="SAM" id="MobiDB-lite"/>
    </source>
</evidence>
<dbReference type="PROSITE" id="PS50850">
    <property type="entry name" value="MFS"/>
    <property type="match status" value="1"/>
</dbReference>
<evidence type="ECO:0000256" key="2">
    <source>
        <dbReference type="ARBA" id="ARBA00022475"/>
    </source>
</evidence>
<feature type="transmembrane region" description="Helical" evidence="7">
    <location>
        <begin position="324"/>
        <end position="346"/>
    </location>
</feature>
<feature type="transmembrane region" description="Helical" evidence="7">
    <location>
        <begin position="28"/>
        <end position="49"/>
    </location>
</feature>
<dbReference type="InterPro" id="IPR011701">
    <property type="entry name" value="MFS"/>
</dbReference>
<feature type="transmembrane region" description="Helical" evidence="7">
    <location>
        <begin position="272"/>
        <end position="290"/>
    </location>
</feature>
<protein>
    <submittedName>
        <fullName evidence="9">Predicted arabinose efflux permease, MFS family</fullName>
    </submittedName>
</protein>
<reference evidence="9 10" key="1">
    <citation type="submission" date="2016-10" db="EMBL/GenBank/DDBJ databases">
        <authorList>
            <person name="Varghese N."/>
            <person name="Submissions S."/>
        </authorList>
    </citation>
    <scope>NUCLEOTIDE SEQUENCE [LARGE SCALE GENOMIC DNA]</scope>
    <source>
        <strain evidence="9 10">IAM 15147</strain>
    </source>
</reference>
<dbReference type="GO" id="GO:0022857">
    <property type="term" value="F:transmembrane transporter activity"/>
    <property type="evidence" value="ECO:0007669"/>
    <property type="project" value="InterPro"/>
</dbReference>
<name>A0AA94KZN4_9MICO</name>
<keyword evidence="10" id="KW-1185">Reference proteome</keyword>
<dbReference type="Pfam" id="PF07690">
    <property type="entry name" value="MFS_1"/>
    <property type="match status" value="1"/>
</dbReference>
<evidence type="ECO:0000256" key="3">
    <source>
        <dbReference type="ARBA" id="ARBA00022692"/>
    </source>
</evidence>
<dbReference type="SUPFAM" id="SSF103473">
    <property type="entry name" value="MFS general substrate transporter"/>
    <property type="match status" value="1"/>
</dbReference>
<evidence type="ECO:0000256" key="4">
    <source>
        <dbReference type="ARBA" id="ARBA00022989"/>
    </source>
</evidence>
<feature type="transmembrane region" description="Helical" evidence="7">
    <location>
        <begin position="88"/>
        <end position="106"/>
    </location>
</feature>
<feature type="transmembrane region" description="Helical" evidence="7">
    <location>
        <begin position="230"/>
        <end position="252"/>
    </location>
</feature>
<dbReference type="RefSeq" id="WP_092917565.1">
    <property type="nucleotide sequence ID" value="NZ_FOZN01000002.1"/>
</dbReference>
<proteinExistence type="predicted"/>
<dbReference type="Proteomes" id="UP000198506">
    <property type="component" value="Unassembled WGS sequence"/>
</dbReference>
<feature type="transmembrane region" description="Helical" evidence="7">
    <location>
        <begin position="169"/>
        <end position="190"/>
    </location>
</feature>
<sequence>MTTASARTSATKVKPPSPLRRPAYRRLMVGWFATNLGDSALYLVLAIWVRELTGSDAAGALVFLFLGLPALLAPWAGQLADRVHRRPLLIVTNLATASVILTLLLVQGPGQVWLIYAATFGYGLSAYVTSAAQSGLLRDLLPDDEIGTANGIFTSIDNGMRIVSPPLGAGLYVLAGPWSVVAVSVAGYLVMSLMLLTVRIEESAPEPRGEGESYWHEVSAGFRELLRDPLLRLLTIAAAAGFGLTGILNATIFPLIEHGLQAGPAALGPAQAIQGVAALAGGLLSAMLLRRLGERKLFAWGMTLVAIGSFAAWAIVQWPLPEEWMRWAGIALVQWPIGFGVPWVVVGLSTLRMRLVPRRLQGRTSAAMNVSINVPQMLFLAAATAAMVFIDFRWLLLVAAVGIAAAAVAVWVGRGLDPDTADGSGAASTHVADASAHDARPTSG</sequence>
<dbReference type="PANTHER" id="PTHR23513">
    <property type="entry name" value="INTEGRAL MEMBRANE EFFLUX PROTEIN-RELATED"/>
    <property type="match status" value="1"/>
</dbReference>
<evidence type="ECO:0000259" key="8">
    <source>
        <dbReference type="PROSITE" id="PS50850"/>
    </source>
</evidence>
<feature type="transmembrane region" description="Helical" evidence="7">
    <location>
        <begin position="366"/>
        <end position="388"/>
    </location>
</feature>
<feature type="region of interest" description="Disordered" evidence="6">
    <location>
        <begin position="423"/>
        <end position="444"/>
    </location>
</feature>
<evidence type="ECO:0000313" key="10">
    <source>
        <dbReference type="Proteomes" id="UP000198506"/>
    </source>
</evidence>
<dbReference type="PANTHER" id="PTHR23513:SF6">
    <property type="entry name" value="MAJOR FACILITATOR SUPERFAMILY ASSOCIATED DOMAIN-CONTAINING PROTEIN"/>
    <property type="match status" value="1"/>
</dbReference>